<keyword evidence="3" id="KW-1185">Reference proteome</keyword>
<evidence type="ECO:0000313" key="3">
    <source>
        <dbReference type="Proteomes" id="UP000242254"/>
    </source>
</evidence>
<evidence type="ECO:0000313" key="2">
    <source>
        <dbReference type="EMBL" id="PHZ09249.1"/>
    </source>
</evidence>
<dbReference type="GeneID" id="35442654"/>
<protein>
    <submittedName>
        <fullName evidence="2">Uncharacterized protein</fullName>
    </submittedName>
</protein>
<feature type="region of interest" description="Disordered" evidence="1">
    <location>
        <begin position="39"/>
        <end position="64"/>
    </location>
</feature>
<sequence length="169" mass="19938">MWFGSKSTDYYMNNRDTYYPPESQGGFGSLFRRKSISASGRNGYRYSDDTRRRRNSLPTHQYDTRYYAGLPPGNGLSSFTKPFHDLDYYQQQGHTFLPHPPRPMVHNHNPFPHYGGNVGNYHGHHHHEHYGYPREQQYIHRNVTVDSGYYPYASGYVERPVRKVVKKIF</sequence>
<gene>
    <name evidence="2" type="ORF">RHIMIDRAFT_263397</name>
</gene>
<dbReference type="EMBL" id="KZ303859">
    <property type="protein sequence ID" value="PHZ09249.1"/>
    <property type="molecule type" value="Genomic_DNA"/>
</dbReference>
<name>A0A2G4SKG0_RHIZD</name>
<organism evidence="2 3">
    <name type="scientific">Rhizopus microsporus ATCC 52813</name>
    <dbReference type="NCBI Taxonomy" id="1340429"/>
    <lineage>
        <taxon>Eukaryota</taxon>
        <taxon>Fungi</taxon>
        <taxon>Fungi incertae sedis</taxon>
        <taxon>Mucoromycota</taxon>
        <taxon>Mucoromycotina</taxon>
        <taxon>Mucoromycetes</taxon>
        <taxon>Mucorales</taxon>
        <taxon>Mucorineae</taxon>
        <taxon>Rhizopodaceae</taxon>
        <taxon>Rhizopus</taxon>
    </lineage>
</organism>
<proteinExistence type="predicted"/>
<dbReference type="RefSeq" id="XP_023462957.1">
    <property type="nucleotide sequence ID" value="XM_023611665.1"/>
</dbReference>
<dbReference type="AlphaFoldDB" id="A0A2G4SKG0"/>
<accession>A0A2G4SKG0</accession>
<dbReference type="Proteomes" id="UP000242254">
    <property type="component" value="Unassembled WGS sequence"/>
</dbReference>
<evidence type="ECO:0000256" key="1">
    <source>
        <dbReference type="SAM" id="MobiDB-lite"/>
    </source>
</evidence>
<reference evidence="2 3" key="1">
    <citation type="journal article" date="2016" name="Proc. Natl. Acad. Sci. U.S.A.">
        <title>Lipid metabolic changes in an early divergent fungus govern the establishment of a mutualistic symbiosis with endobacteria.</title>
        <authorList>
            <person name="Lastovetsky O.A."/>
            <person name="Gaspar M.L."/>
            <person name="Mondo S.J."/>
            <person name="LaButti K.M."/>
            <person name="Sandor L."/>
            <person name="Grigoriev I.V."/>
            <person name="Henry S.A."/>
            <person name="Pawlowska T.E."/>
        </authorList>
    </citation>
    <scope>NUCLEOTIDE SEQUENCE [LARGE SCALE GENOMIC DNA]</scope>
    <source>
        <strain evidence="2 3">ATCC 52813</strain>
    </source>
</reference>